<proteinExistence type="predicted"/>
<accession>A0A8H4X892</accession>
<dbReference type="Proteomes" id="UP000622797">
    <property type="component" value="Unassembled WGS sequence"/>
</dbReference>
<organism evidence="2 3">
    <name type="scientific">Fusarium sarcochroum</name>
    <dbReference type="NCBI Taxonomy" id="1208366"/>
    <lineage>
        <taxon>Eukaryota</taxon>
        <taxon>Fungi</taxon>
        <taxon>Dikarya</taxon>
        <taxon>Ascomycota</taxon>
        <taxon>Pezizomycotina</taxon>
        <taxon>Sordariomycetes</taxon>
        <taxon>Hypocreomycetidae</taxon>
        <taxon>Hypocreales</taxon>
        <taxon>Nectriaceae</taxon>
        <taxon>Fusarium</taxon>
        <taxon>Fusarium lateritium species complex</taxon>
    </lineage>
</organism>
<dbReference type="AlphaFoldDB" id="A0A8H4X892"/>
<gene>
    <name evidence="2" type="ORF">FSARC_7512</name>
</gene>
<comment type="caution">
    <text evidence="2">The sequence shown here is derived from an EMBL/GenBank/DDBJ whole genome shotgun (WGS) entry which is preliminary data.</text>
</comment>
<reference evidence="2" key="1">
    <citation type="journal article" date="2020" name="BMC Genomics">
        <title>Correction to: Identification and distribution of gene clusters required for synthesis of sphingolipid metabolism inhibitors in diverse species of the filamentous fungus Fusarium.</title>
        <authorList>
            <person name="Kim H.S."/>
            <person name="Lohmar J.M."/>
            <person name="Busman M."/>
            <person name="Brown D.W."/>
            <person name="Naumann T.A."/>
            <person name="Divon H.H."/>
            <person name="Lysoe E."/>
            <person name="Uhlig S."/>
            <person name="Proctor R.H."/>
        </authorList>
    </citation>
    <scope>NUCLEOTIDE SEQUENCE</scope>
    <source>
        <strain evidence="2">NRRL 20472</strain>
    </source>
</reference>
<keyword evidence="3" id="KW-1185">Reference proteome</keyword>
<evidence type="ECO:0000313" key="2">
    <source>
        <dbReference type="EMBL" id="KAF4964606.1"/>
    </source>
</evidence>
<dbReference type="OrthoDB" id="9997102at2759"/>
<evidence type="ECO:0000259" key="1">
    <source>
        <dbReference type="Pfam" id="PF20150"/>
    </source>
</evidence>
<dbReference type="EMBL" id="JABEXW010000399">
    <property type="protein sequence ID" value="KAF4964606.1"/>
    <property type="molecule type" value="Genomic_DNA"/>
</dbReference>
<sequence length="368" mass="43268">MTSSVTDPRFRILNPDFQTTDDFSNFSRLPLEIRQKIWESAMSHERLLHIQLGPAQVTLAERLAISKLFHVNSESRYTALNFYRVHLPCIYRHRNCYGDHYPKREVQGVLYLNPELDILNINGHDAPMYFTQFAHDVWAHDRCRVGLVNLALSVEECTWTPDPWSKVPIPTLPLHRKVLSRLERILFIFEADQEDMYLGRNFAPRTRWSRQLYHSGPIMPLVPSFDRLPQDPRRIQRYLHGVYLGSKDPRENIEAWLTHLHNWGVEPGISDREDAFGWVRGEAEQWTSKLQRNHERERNPEKAIREELESAILPDFGFWLFPVEGLGTLWKDADSPQERRRRQRALLWRTPLSDYPPQLCLAHLPGPG</sequence>
<protein>
    <recommendedName>
        <fullName evidence="1">2EXR domain-containing protein</fullName>
    </recommendedName>
</protein>
<dbReference type="PANTHER" id="PTHR35910">
    <property type="entry name" value="2EXR DOMAIN-CONTAINING PROTEIN"/>
    <property type="match status" value="1"/>
</dbReference>
<name>A0A8H4X892_9HYPO</name>
<dbReference type="PANTHER" id="PTHR35910:SF6">
    <property type="entry name" value="2EXR DOMAIN-CONTAINING PROTEIN"/>
    <property type="match status" value="1"/>
</dbReference>
<feature type="domain" description="2EXR" evidence="1">
    <location>
        <begin position="23"/>
        <end position="119"/>
    </location>
</feature>
<dbReference type="InterPro" id="IPR045518">
    <property type="entry name" value="2EXR"/>
</dbReference>
<evidence type="ECO:0000313" key="3">
    <source>
        <dbReference type="Proteomes" id="UP000622797"/>
    </source>
</evidence>
<reference evidence="2" key="2">
    <citation type="submission" date="2020-05" db="EMBL/GenBank/DDBJ databases">
        <authorList>
            <person name="Kim H.-S."/>
            <person name="Proctor R.H."/>
            <person name="Brown D.W."/>
        </authorList>
    </citation>
    <scope>NUCLEOTIDE SEQUENCE</scope>
    <source>
        <strain evidence="2">NRRL 20472</strain>
    </source>
</reference>
<dbReference type="Pfam" id="PF20150">
    <property type="entry name" value="2EXR"/>
    <property type="match status" value="1"/>
</dbReference>